<dbReference type="GeneID" id="25267635"/>
<organism evidence="1 2">
    <name type="scientific">Tilletiaria anomala (strain ATCC 24038 / CBS 436.72 / UBC 951)</name>
    <dbReference type="NCBI Taxonomy" id="1037660"/>
    <lineage>
        <taxon>Eukaryota</taxon>
        <taxon>Fungi</taxon>
        <taxon>Dikarya</taxon>
        <taxon>Basidiomycota</taxon>
        <taxon>Ustilaginomycotina</taxon>
        <taxon>Exobasidiomycetes</taxon>
        <taxon>Georgefischeriales</taxon>
        <taxon>Tilletiariaceae</taxon>
        <taxon>Tilletiaria</taxon>
    </lineage>
</organism>
<dbReference type="Proteomes" id="UP000027361">
    <property type="component" value="Unassembled WGS sequence"/>
</dbReference>
<dbReference type="InParanoid" id="A0A066WHN6"/>
<name>A0A066WHN6_TILAU</name>
<keyword evidence="2" id="KW-1185">Reference proteome</keyword>
<comment type="caution">
    <text evidence="1">The sequence shown here is derived from an EMBL/GenBank/DDBJ whole genome shotgun (WGS) entry which is preliminary data.</text>
</comment>
<reference evidence="1 2" key="1">
    <citation type="submission" date="2014-05" db="EMBL/GenBank/DDBJ databases">
        <title>Draft genome sequence of a rare smut relative, Tilletiaria anomala UBC 951.</title>
        <authorList>
            <consortium name="DOE Joint Genome Institute"/>
            <person name="Toome M."/>
            <person name="Kuo A."/>
            <person name="Henrissat B."/>
            <person name="Lipzen A."/>
            <person name="Tritt A."/>
            <person name="Yoshinaga Y."/>
            <person name="Zane M."/>
            <person name="Barry K."/>
            <person name="Grigoriev I.V."/>
            <person name="Spatafora J.W."/>
            <person name="Aimea M.C."/>
        </authorList>
    </citation>
    <scope>NUCLEOTIDE SEQUENCE [LARGE SCALE GENOMIC DNA]</scope>
    <source>
        <strain evidence="1 2">UBC 951</strain>
    </source>
</reference>
<dbReference type="AlphaFoldDB" id="A0A066WHN6"/>
<accession>A0A066WHN6</accession>
<evidence type="ECO:0008006" key="3">
    <source>
        <dbReference type="Google" id="ProtNLM"/>
    </source>
</evidence>
<dbReference type="EMBL" id="JMSN01000001">
    <property type="protein sequence ID" value="KDN53517.1"/>
    <property type="molecule type" value="Genomic_DNA"/>
</dbReference>
<dbReference type="SUPFAM" id="SSF56317">
    <property type="entry name" value="Carbon-nitrogen hydrolase"/>
    <property type="match status" value="1"/>
</dbReference>
<protein>
    <recommendedName>
        <fullName evidence="3">CN hydrolase domain-containing protein</fullName>
    </recommendedName>
</protein>
<gene>
    <name evidence="1" type="ORF">K437DRAFT_589</name>
</gene>
<dbReference type="HOGENOM" id="CLU_2484898_0_0_1"/>
<proteinExistence type="predicted"/>
<dbReference type="InterPro" id="IPR036526">
    <property type="entry name" value="C-N_Hydrolase_sf"/>
</dbReference>
<sequence length="87" mass="9247">MATKACSSTTDRPSLIPVQGTFSADASNLNLFNIAVAQILPSMGPKAAHEGIKKLEQVAKCASHQGPDVVVVPEYFSLAPHMKLRTL</sequence>
<dbReference type="RefSeq" id="XP_013246338.1">
    <property type="nucleotide sequence ID" value="XM_013390884.1"/>
</dbReference>
<evidence type="ECO:0000313" key="1">
    <source>
        <dbReference type="EMBL" id="KDN53517.1"/>
    </source>
</evidence>
<evidence type="ECO:0000313" key="2">
    <source>
        <dbReference type="Proteomes" id="UP000027361"/>
    </source>
</evidence>